<evidence type="ECO:0000313" key="3">
    <source>
        <dbReference type="Proteomes" id="UP000186292"/>
    </source>
</evidence>
<dbReference type="Pfam" id="PF13936">
    <property type="entry name" value="HTH_38"/>
    <property type="match status" value="1"/>
</dbReference>
<feature type="domain" description="Transposase IS30-like HTH" evidence="1">
    <location>
        <begin position="45"/>
        <end position="79"/>
    </location>
</feature>
<dbReference type="InterPro" id="IPR025246">
    <property type="entry name" value="IS30-like_HTH"/>
</dbReference>
<gene>
    <name evidence="2" type="ORF">SAMN05444817_101268</name>
</gene>
<name>A0A1N7IQ45_9CORY</name>
<dbReference type="Proteomes" id="UP000186292">
    <property type="component" value="Unassembled WGS sequence"/>
</dbReference>
<accession>A0A1N7IQ45</accession>
<dbReference type="EMBL" id="FTOF01000001">
    <property type="protein sequence ID" value="SIS39214.1"/>
    <property type="molecule type" value="Genomic_DNA"/>
</dbReference>
<dbReference type="RefSeq" id="WP_200803244.1">
    <property type="nucleotide sequence ID" value="NZ_CP046976.1"/>
</dbReference>
<dbReference type="Gene3D" id="1.10.10.60">
    <property type="entry name" value="Homeodomain-like"/>
    <property type="match status" value="1"/>
</dbReference>
<evidence type="ECO:0000259" key="1">
    <source>
        <dbReference type="Pfam" id="PF13936"/>
    </source>
</evidence>
<keyword evidence="3" id="KW-1185">Reference proteome</keyword>
<sequence length="84" mass="9798">MNQLERIPRNGRTVREVAEMTGLSKSTIISWTSEPRKKYLARADERRERIRELRSQGKSMRSIAEEVGCSVGLVHRYVHEDRTV</sequence>
<proteinExistence type="predicted"/>
<dbReference type="AlphaFoldDB" id="A0A1N7IQ45"/>
<organism evidence="2 3">
    <name type="scientific">Corynebacterium appendicis CIP 107643</name>
    <dbReference type="NCBI Taxonomy" id="1161099"/>
    <lineage>
        <taxon>Bacteria</taxon>
        <taxon>Bacillati</taxon>
        <taxon>Actinomycetota</taxon>
        <taxon>Actinomycetes</taxon>
        <taxon>Mycobacteriales</taxon>
        <taxon>Corynebacteriaceae</taxon>
        <taxon>Corynebacterium</taxon>
    </lineage>
</organism>
<reference evidence="3" key="1">
    <citation type="submission" date="2017-01" db="EMBL/GenBank/DDBJ databases">
        <authorList>
            <person name="Varghese N."/>
            <person name="Submissions S."/>
        </authorList>
    </citation>
    <scope>NUCLEOTIDE SEQUENCE [LARGE SCALE GENOMIC DNA]</scope>
    <source>
        <strain evidence="3">DSM 44531</strain>
    </source>
</reference>
<evidence type="ECO:0000313" key="2">
    <source>
        <dbReference type="EMBL" id="SIS39214.1"/>
    </source>
</evidence>
<protein>
    <submittedName>
        <fullName evidence="2">Helix-turn-helix domain-containing protein</fullName>
    </submittedName>
</protein>
<dbReference type="STRING" id="1161099.SAMN05444817_101268"/>